<dbReference type="Pfam" id="PF00990">
    <property type="entry name" value="GGDEF"/>
    <property type="match status" value="1"/>
</dbReference>
<dbReference type="PROSITE" id="PS50887">
    <property type="entry name" value="GGDEF"/>
    <property type="match status" value="1"/>
</dbReference>
<dbReference type="InterPro" id="IPR029787">
    <property type="entry name" value="Nucleotide_cyclase"/>
</dbReference>
<dbReference type="EMBL" id="CP042906">
    <property type="protein sequence ID" value="QEX17145.1"/>
    <property type="molecule type" value="Genomic_DNA"/>
</dbReference>
<evidence type="ECO:0000313" key="3">
    <source>
        <dbReference type="EMBL" id="QEX17145.1"/>
    </source>
</evidence>
<dbReference type="InterPro" id="IPR029016">
    <property type="entry name" value="GAF-like_dom_sf"/>
</dbReference>
<dbReference type="NCBIfam" id="TIGR00254">
    <property type="entry name" value="GGDEF"/>
    <property type="match status" value="1"/>
</dbReference>
<dbReference type="InterPro" id="IPR052155">
    <property type="entry name" value="Biofilm_reg_signaling"/>
</dbReference>
<evidence type="ECO:0000259" key="1">
    <source>
        <dbReference type="PROSITE" id="PS50113"/>
    </source>
</evidence>
<dbReference type="PANTHER" id="PTHR44757:SF2">
    <property type="entry name" value="BIOFILM ARCHITECTURE MAINTENANCE PROTEIN MBAA"/>
    <property type="match status" value="1"/>
</dbReference>
<dbReference type="InterPro" id="IPR043128">
    <property type="entry name" value="Rev_trsase/Diguanyl_cyclase"/>
</dbReference>
<dbReference type="AlphaFoldDB" id="A0A5J6MKT6"/>
<keyword evidence="4" id="KW-1185">Reference proteome</keyword>
<dbReference type="SUPFAM" id="SSF55785">
    <property type="entry name" value="PYP-like sensor domain (PAS domain)"/>
    <property type="match status" value="1"/>
</dbReference>
<dbReference type="PROSITE" id="PS50113">
    <property type="entry name" value="PAC"/>
    <property type="match status" value="1"/>
</dbReference>
<dbReference type="OrthoDB" id="7216521at2"/>
<dbReference type="SUPFAM" id="SSF55781">
    <property type="entry name" value="GAF domain-like"/>
    <property type="match status" value="1"/>
</dbReference>
<dbReference type="PANTHER" id="PTHR44757">
    <property type="entry name" value="DIGUANYLATE CYCLASE DGCP"/>
    <property type="match status" value="1"/>
</dbReference>
<dbReference type="RefSeq" id="WP_151177426.1">
    <property type="nucleotide sequence ID" value="NZ_CP042906.1"/>
</dbReference>
<protein>
    <submittedName>
        <fullName evidence="3">Diguanylate cyclase</fullName>
    </submittedName>
</protein>
<gene>
    <name evidence="3" type="ORF">FRZ44_24410</name>
</gene>
<evidence type="ECO:0000313" key="4">
    <source>
        <dbReference type="Proteomes" id="UP000326202"/>
    </source>
</evidence>
<dbReference type="InterPro" id="IPR000700">
    <property type="entry name" value="PAS-assoc_C"/>
</dbReference>
<evidence type="ECO:0000259" key="2">
    <source>
        <dbReference type="PROSITE" id="PS50887"/>
    </source>
</evidence>
<dbReference type="KEGG" id="htq:FRZ44_24410"/>
<dbReference type="Proteomes" id="UP000326202">
    <property type="component" value="Chromosome"/>
</dbReference>
<dbReference type="SMART" id="SM00267">
    <property type="entry name" value="GGDEF"/>
    <property type="match status" value="1"/>
</dbReference>
<name>A0A5J6MKT6_9PROT</name>
<dbReference type="FunFam" id="3.30.70.270:FF:000001">
    <property type="entry name" value="Diguanylate cyclase domain protein"/>
    <property type="match status" value="1"/>
</dbReference>
<dbReference type="InterPro" id="IPR035965">
    <property type="entry name" value="PAS-like_dom_sf"/>
</dbReference>
<accession>A0A5J6MKT6</accession>
<feature type="domain" description="GGDEF" evidence="2">
    <location>
        <begin position="429"/>
        <end position="563"/>
    </location>
</feature>
<dbReference type="SUPFAM" id="SSF55073">
    <property type="entry name" value="Nucleotide cyclase"/>
    <property type="match status" value="1"/>
</dbReference>
<dbReference type="Gene3D" id="3.30.450.20">
    <property type="entry name" value="PAS domain"/>
    <property type="match status" value="1"/>
</dbReference>
<feature type="domain" description="PAC" evidence="1">
    <location>
        <begin position="193"/>
        <end position="245"/>
    </location>
</feature>
<organism evidence="3 4">
    <name type="scientific">Hypericibacter terrae</name>
    <dbReference type="NCBI Taxonomy" id="2602015"/>
    <lineage>
        <taxon>Bacteria</taxon>
        <taxon>Pseudomonadati</taxon>
        <taxon>Pseudomonadota</taxon>
        <taxon>Alphaproteobacteria</taxon>
        <taxon>Rhodospirillales</taxon>
        <taxon>Dongiaceae</taxon>
        <taxon>Hypericibacter</taxon>
    </lineage>
</organism>
<dbReference type="InterPro" id="IPR000160">
    <property type="entry name" value="GGDEF_dom"/>
</dbReference>
<dbReference type="NCBIfam" id="TIGR00229">
    <property type="entry name" value="sensory_box"/>
    <property type="match status" value="1"/>
</dbReference>
<sequence length="567" mass="60485">MKTAIEPWIETGVAIPSGDALPLSPYADLANRWPGPFALLAATGRVVAANAPGEALLAVLAPDGADKAELATRKAACTLEPVILPSPSGASTVEPSLVPVSGGLLLVGRDVTLQARIRSALIESRQRFKDLVDISSDFAWETDSSGRFVFVSPQGGLGYPAVALLGRDPATLAIDEDDALLSEQPFAARERIEARQMWMRRADGAAARVAISALPLLGPDGEITGARGLCRDITAADAQETALLEARHHERLLAYIARTIREEVEPDAMLNKAASTLAHALGAELGCIWRCEKGPPRLVAQSGTMAVPPIDLPVLLQEWSKADRNAVEEPRTCDTESMKGLALVTSYRRAANGAVAIWRTRDQGTPWSKSDHALMREIAGHLGIAMAQISQHDALAALANTDALTGLLNRRSFTADLERWLQHARRTGRGGVLLYLDLDNFKPINDRFGHERGDAVLVQVADRLRRGSRAGDLAARVGGDEFALWAAETDEAGALAKAQGLIATVRECASALEGAEPPLGISIGIARFDPATAEAVDDLLARADAAMYRAKRGGKNRCELAPPVRVR</sequence>
<dbReference type="Gene3D" id="3.30.70.270">
    <property type="match status" value="1"/>
</dbReference>
<dbReference type="InterPro" id="IPR000014">
    <property type="entry name" value="PAS"/>
</dbReference>
<dbReference type="GO" id="GO:0003824">
    <property type="term" value="F:catalytic activity"/>
    <property type="evidence" value="ECO:0007669"/>
    <property type="project" value="UniProtKB-ARBA"/>
</dbReference>
<dbReference type="CDD" id="cd00130">
    <property type="entry name" value="PAS"/>
    <property type="match status" value="1"/>
</dbReference>
<dbReference type="Gene3D" id="3.30.450.40">
    <property type="match status" value="1"/>
</dbReference>
<reference evidence="3 4" key="1">
    <citation type="submission" date="2019-08" db="EMBL/GenBank/DDBJ databases">
        <title>Hyperibacter terrae gen. nov., sp. nov. and Hyperibacter viscosus sp. nov., two new members in the family Rhodospirillaceae isolated from the rhizosphere of Hypericum perforatum.</title>
        <authorList>
            <person name="Noviana Z."/>
        </authorList>
    </citation>
    <scope>NUCLEOTIDE SEQUENCE [LARGE SCALE GENOMIC DNA]</scope>
    <source>
        <strain evidence="3 4">R5913</strain>
    </source>
</reference>
<dbReference type="CDD" id="cd01949">
    <property type="entry name" value="GGDEF"/>
    <property type="match status" value="1"/>
</dbReference>
<proteinExistence type="predicted"/>